<dbReference type="SMART" id="SM00191">
    <property type="entry name" value="Int_alpha"/>
    <property type="match status" value="2"/>
</dbReference>
<dbReference type="Proteomes" id="UP000501812">
    <property type="component" value="Chromosome"/>
</dbReference>
<name>A0A858RGM3_9BACT</name>
<sequence length="920" mass="95264">MKALPCILRVLSALAAMLALPSMAQVARPYPDATLLPSSQTRQVNLSAAGNSAVVIALPSSTALIHERDAATGTWSEVQMLNGNYTAVALNREGTHFAIARTGQIDLYFRSGPGTWSLYGVAAVPLGYAVKKLALDGERLVALVDTQGSVVPGGNLVRIYEYNAADWDLTKQITINDTADLVQVGRESVVSDFSLSGSRLAVSSVTEGCVRIHERDLGLPGSWNVAKEITATGAGVDSLGLSVALNGSRFATSTRKGANTRLDVFSQNAGGANQWGASGTLITVPLSEIETLQAQVDTTTGWLGVMGTPSIGTLSTLNPPQCHAWIFRGVGGGAENWTHAADFTVRRPALFAGPAIGMGFAGEDFLYGFGPPQTANLSALWLASVHRRSTGGADGWQLQQTLKGPESAARMGRSMAVSGGFVAVGMPDDSAAGIGSGSVMVWYRVPTPGNSVWIPVGRFQANVPTAGANFGKSVAVIEGSSSEDWLAVGAPGENSNRGAVYLFRLFNSGPTTATKRVVASPLDSADNFGSSVSLWKNNHLAVGSPGDDDAGSNAGAVFIFDQGFGGTNNWGLRKKIPRPAGETHPGFGTSVAFTDDLLCATLPALGTATGKIFAHAPNQGGTENWGQVSFKTAPAGSPPGFPAALGANATQETVVVGAPGDVPAVPGKAYLFGLDASGAWEDIVPFGGTAAEGHGFGTAVAISGARIVIGNPLFGSSGKTFSYDIPVLSSPPAFTLMCTREGSPGDAVGSAVGAMPLLSLSAAPWSDLAAADGGAVFVDRAGAYELWAASRGAAFTQWLPEEDPDGDGLSNLGEFGMGGNPLSGSSRPALVMSRTTFTNTSTTFAAMRWDRPSLPYSVGGLNYQMRRSSDLLRWNNASPDGGLGLGDPPGRYFRILGGRGFFRIDFQYPTNPSIALDVVE</sequence>
<dbReference type="KEGG" id="luo:HHL09_09100"/>
<keyword evidence="2" id="KW-0677">Repeat</keyword>
<dbReference type="InterPro" id="IPR011044">
    <property type="entry name" value="Quino_amine_DH_bsu"/>
</dbReference>
<reference evidence="5 6" key="1">
    <citation type="submission" date="2020-04" db="EMBL/GenBank/DDBJ databases">
        <title>Luteolibacter sp. G-1-1-1 isolated from soil.</title>
        <authorList>
            <person name="Dahal R.H."/>
        </authorList>
    </citation>
    <scope>NUCLEOTIDE SEQUENCE [LARGE SCALE GENOMIC DNA]</scope>
    <source>
        <strain evidence="5 6">G-1-1-1</strain>
    </source>
</reference>
<protein>
    <recommendedName>
        <fullName evidence="7">FG-GAP repeat protein</fullName>
    </recommendedName>
</protein>
<accession>A0A858RGM3</accession>
<dbReference type="PANTHER" id="PTHR36220">
    <property type="entry name" value="UNNAMED PRODUCT"/>
    <property type="match status" value="1"/>
</dbReference>
<feature type="chain" id="PRO_5032662905" description="FG-GAP repeat protein" evidence="4">
    <location>
        <begin position="25"/>
        <end position="920"/>
    </location>
</feature>
<evidence type="ECO:0000256" key="4">
    <source>
        <dbReference type="SAM" id="SignalP"/>
    </source>
</evidence>
<dbReference type="InterPro" id="IPR013519">
    <property type="entry name" value="Int_alpha_beta-p"/>
</dbReference>
<evidence type="ECO:0000313" key="5">
    <source>
        <dbReference type="EMBL" id="QJE95932.1"/>
    </source>
</evidence>
<feature type="signal peptide" evidence="4">
    <location>
        <begin position="1"/>
        <end position="24"/>
    </location>
</feature>
<evidence type="ECO:0000256" key="3">
    <source>
        <dbReference type="ARBA" id="ARBA00023180"/>
    </source>
</evidence>
<dbReference type="EMBL" id="CP051774">
    <property type="protein sequence ID" value="QJE95932.1"/>
    <property type="molecule type" value="Genomic_DNA"/>
</dbReference>
<gene>
    <name evidence="5" type="ORF">HHL09_09100</name>
</gene>
<organism evidence="5 6">
    <name type="scientific">Luteolibacter luteus</name>
    <dbReference type="NCBI Taxonomy" id="2728835"/>
    <lineage>
        <taxon>Bacteria</taxon>
        <taxon>Pseudomonadati</taxon>
        <taxon>Verrucomicrobiota</taxon>
        <taxon>Verrucomicrobiia</taxon>
        <taxon>Verrucomicrobiales</taxon>
        <taxon>Verrucomicrobiaceae</taxon>
        <taxon>Luteolibacter</taxon>
    </lineage>
</organism>
<dbReference type="AlphaFoldDB" id="A0A858RGM3"/>
<dbReference type="PANTHER" id="PTHR36220:SF1">
    <property type="entry name" value="GAMMA TUBULIN COMPLEX COMPONENT C-TERMINAL DOMAIN-CONTAINING PROTEIN"/>
    <property type="match status" value="1"/>
</dbReference>
<evidence type="ECO:0000313" key="6">
    <source>
        <dbReference type="Proteomes" id="UP000501812"/>
    </source>
</evidence>
<evidence type="ECO:0008006" key="7">
    <source>
        <dbReference type="Google" id="ProtNLM"/>
    </source>
</evidence>
<dbReference type="Pfam" id="PF14312">
    <property type="entry name" value="FG-GAP_2"/>
    <property type="match status" value="1"/>
</dbReference>
<keyword evidence="3" id="KW-0325">Glycoprotein</keyword>
<dbReference type="Gene3D" id="2.130.10.130">
    <property type="entry name" value="Integrin alpha, N-terminal"/>
    <property type="match status" value="2"/>
</dbReference>
<dbReference type="InterPro" id="IPR013517">
    <property type="entry name" value="FG-GAP"/>
</dbReference>
<dbReference type="RefSeq" id="WP_169454245.1">
    <property type="nucleotide sequence ID" value="NZ_CP051774.1"/>
</dbReference>
<dbReference type="SUPFAM" id="SSF69322">
    <property type="entry name" value="Tricorn protease domain 2"/>
    <property type="match status" value="1"/>
</dbReference>
<evidence type="ECO:0000256" key="1">
    <source>
        <dbReference type="ARBA" id="ARBA00022729"/>
    </source>
</evidence>
<evidence type="ECO:0000256" key="2">
    <source>
        <dbReference type="ARBA" id="ARBA00022737"/>
    </source>
</evidence>
<keyword evidence="6" id="KW-1185">Reference proteome</keyword>
<keyword evidence="1 4" id="KW-0732">Signal</keyword>
<dbReference type="SUPFAM" id="SSF50969">
    <property type="entry name" value="YVTN repeat-like/Quinoprotein amine dehydrogenase"/>
    <property type="match status" value="1"/>
</dbReference>
<dbReference type="InterPro" id="IPR028994">
    <property type="entry name" value="Integrin_alpha_N"/>
</dbReference>
<proteinExistence type="predicted"/>